<organism evidence="2 3">
    <name type="scientific">Taxus chinensis</name>
    <name type="common">Chinese yew</name>
    <name type="synonym">Taxus wallichiana var. chinensis</name>
    <dbReference type="NCBI Taxonomy" id="29808"/>
    <lineage>
        <taxon>Eukaryota</taxon>
        <taxon>Viridiplantae</taxon>
        <taxon>Streptophyta</taxon>
        <taxon>Embryophyta</taxon>
        <taxon>Tracheophyta</taxon>
        <taxon>Spermatophyta</taxon>
        <taxon>Pinopsida</taxon>
        <taxon>Pinidae</taxon>
        <taxon>Conifers II</taxon>
        <taxon>Cupressales</taxon>
        <taxon>Taxaceae</taxon>
        <taxon>Taxus</taxon>
    </lineage>
</organism>
<evidence type="ECO:0000313" key="3">
    <source>
        <dbReference type="Proteomes" id="UP000824469"/>
    </source>
</evidence>
<feature type="non-terminal residue" evidence="2">
    <location>
        <position position="1"/>
    </location>
</feature>
<name>A0AA38FXV6_TAXCH</name>
<reference evidence="2 3" key="1">
    <citation type="journal article" date="2021" name="Nat. Plants">
        <title>The Taxus genome provides insights into paclitaxel biosynthesis.</title>
        <authorList>
            <person name="Xiong X."/>
            <person name="Gou J."/>
            <person name="Liao Q."/>
            <person name="Li Y."/>
            <person name="Zhou Q."/>
            <person name="Bi G."/>
            <person name="Li C."/>
            <person name="Du R."/>
            <person name="Wang X."/>
            <person name="Sun T."/>
            <person name="Guo L."/>
            <person name="Liang H."/>
            <person name="Lu P."/>
            <person name="Wu Y."/>
            <person name="Zhang Z."/>
            <person name="Ro D.K."/>
            <person name="Shang Y."/>
            <person name="Huang S."/>
            <person name="Yan J."/>
        </authorList>
    </citation>
    <scope>NUCLEOTIDE SEQUENCE [LARGE SCALE GENOMIC DNA]</scope>
    <source>
        <strain evidence="2">Ta-2019</strain>
    </source>
</reference>
<sequence>VKKFQFVEDDMHNNTSARNVNPDKCTSLTVRSEIQTFRQILPTDSNKVSSGGLPSSSVSCSGSGIVSSSINLDSDKLVPSVNAPSSVLESLSTVSGKLPFKRYIWAFSSPFVHTPRRYLFAAPSLPVEPSMNPRTPNHLFPRPASDHINMPPFGAPKFSSPVFLPEVTSKSHISPMYPAPLHAIPPFVSPVRSSPQEPTDIGSPYSFISPNSLTTGRMQLVQVPSFLYGPVSSGPSLPPHQNENSQSHERKHPGRDIYALRPSSVQSQYRVSQDQWPGGSYENQAFVKILPPSNGLPLITHSPAVYDGKQAQGPSTDKIKPPKAGPPLFLSSWPSTLDPPLVSPQNNQHQMHQAAFHPVMSNPANPSTKWLSPSLFGAPSQVRPPAVHSWISVTPS</sequence>
<feature type="compositionally biased region" description="Polar residues" evidence="1">
    <location>
        <begin position="233"/>
        <end position="245"/>
    </location>
</feature>
<comment type="caution">
    <text evidence="2">The sequence shown here is derived from an EMBL/GenBank/DDBJ whole genome shotgun (WGS) entry which is preliminary data.</text>
</comment>
<protein>
    <submittedName>
        <fullName evidence="2">Uncharacterized protein</fullName>
    </submittedName>
</protein>
<accession>A0AA38FXV6</accession>
<keyword evidence="3" id="KW-1185">Reference proteome</keyword>
<proteinExistence type="predicted"/>
<dbReference type="EMBL" id="JAHRHJ020000006">
    <property type="protein sequence ID" value="KAH9311053.1"/>
    <property type="molecule type" value="Genomic_DNA"/>
</dbReference>
<feature type="non-terminal residue" evidence="2">
    <location>
        <position position="396"/>
    </location>
</feature>
<feature type="region of interest" description="Disordered" evidence="1">
    <location>
        <begin position="231"/>
        <end position="252"/>
    </location>
</feature>
<dbReference type="Proteomes" id="UP000824469">
    <property type="component" value="Unassembled WGS sequence"/>
</dbReference>
<evidence type="ECO:0000313" key="2">
    <source>
        <dbReference type="EMBL" id="KAH9311053.1"/>
    </source>
</evidence>
<dbReference type="AlphaFoldDB" id="A0AA38FXV6"/>
<evidence type="ECO:0000256" key="1">
    <source>
        <dbReference type="SAM" id="MobiDB-lite"/>
    </source>
</evidence>
<gene>
    <name evidence="2" type="ORF">KI387_026088</name>
</gene>